<dbReference type="EMBL" id="QXHD01000001">
    <property type="protein sequence ID" value="NEZ54177.1"/>
    <property type="molecule type" value="Genomic_DNA"/>
</dbReference>
<dbReference type="Proteomes" id="UP000481033">
    <property type="component" value="Unassembled WGS sequence"/>
</dbReference>
<sequence>MVRASPYARMKLQELKRRVKQSWSTLNTWKDGVVLQPENFDKDTKRFGDRRYKKTWAKALAYFEAVNAYEGCLDAYMLILHDFNFTADRWDYEYRHEILDAFLMYPDGLEIIKQGLEQLFSADFAPNERDEAHGFFKMVEEREGERRTIGVPNGSTWRLPVTATAA</sequence>
<reference evidence="1 2" key="1">
    <citation type="journal article" date="2020" name="Microb. Ecol.">
        <title>Ecogenomics of the Marine Benthic Filamentous Cyanobacterium Adonisia.</title>
        <authorList>
            <person name="Walter J.M."/>
            <person name="Coutinho F.H."/>
            <person name="Leomil L."/>
            <person name="Hargreaves P.I."/>
            <person name="Campeao M.E."/>
            <person name="Vieira V.V."/>
            <person name="Silva B.S."/>
            <person name="Fistarol G.O."/>
            <person name="Salomon P.S."/>
            <person name="Sawabe T."/>
            <person name="Mino S."/>
            <person name="Hosokawa M."/>
            <person name="Miyashita H."/>
            <person name="Maruyama F."/>
            <person name="van Verk M.C."/>
            <person name="Dutilh B.E."/>
            <person name="Thompson C.C."/>
            <person name="Thompson F.L."/>
        </authorList>
    </citation>
    <scope>NUCLEOTIDE SEQUENCE [LARGE SCALE GENOMIC DNA]</scope>
    <source>
        <strain evidence="1 2">CCMR0081</strain>
    </source>
</reference>
<name>A0A6M0RCZ9_9CYAN</name>
<keyword evidence="2" id="KW-1185">Reference proteome</keyword>
<evidence type="ECO:0000313" key="2">
    <source>
        <dbReference type="Proteomes" id="UP000481033"/>
    </source>
</evidence>
<evidence type="ECO:0000313" key="1">
    <source>
        <dbReference type="EMBL" id="NEZ54177.1"/>
    </source>
</evidence>
<comment type="caution">
    <text evidence="1">The sequence shown here is derived from an EMBL/GenBank/DDBJ whole genome shotgun (WGS) entry which is preliminary data.</text>
</comment>
<organism evidence="1 2">
    <name type="scientific">Adonisia turfae CCMR0081</name>
    <dbReference type="NCBI Taxonomy" id="2292702"/>
    <lineage>
        <taxon>Bacteria</taxon>
        <taxon>Bacillati</taxon>
        <taxon>Cyanobacteriota</taxon>
        <taxon>Adonisia</taxon>
        <taxon>Adonisia turfae</taxon>
    </lineage>
</organism>
<dbReference type="AlphaFoldDB" id="A0A6M0RCZ9"/>
<proteinExistence type="predicted"/>
<dbReference type="RefSeq" id="WP_163695504.1">
    <property type="nucleotide sequence ID" value="NZ_QXHD01000001.1"/>
</dbReference>
<protein>
    <submittedName>
        <fullName evidence="1">Uncharacterized protein</fullName>
    </submittedName>
</protein>
<gene>
    <name evidence="1" type="ORF">DXZ20_00335</name>
</gene>
<accession>A0A6M0RCZ9</accession>